<dbReference type="Pfam" id="PF00501">
    <property type="entry name" value="AMP-binding"/>
    <property type="match status" value="1"/>
</dbReference>
<dbReference type="PANTHER" id="PTHR43767:SF10">
    <property type="entry name" value="SURFACTIN SYNTHASE SUBUNIT 1"/>
    <property type="match status" value="1"/>
</dbReference>
<keyword evidence="4" id="KW-0067">ATP-binding</keyword>
<dbReference type="PROSITE" id="PS00455">
    <property type="entry name" value="AMP_BINDING"/>
    <property type="match status" value="1"/>
</dbReference>
<name>A0A4R6V6U1_9PAST</name>
<keyword evidence="2" id="KW-0436">Ligase</keyword>
<dbReference type="InterPro" id="IPR042099">
    <property type="entry name" value="ANL_N_sf"/>
</dbReference>
<sequence>MRLEFILSPLNHASGEEMFAWQVYAASPALKDKIALRDHSQGDVFSWAELALSIGQCAEGLTAQGLKPGQGLALCGKNSFDLLCHYLAGLQLGARVLGINPAFTPQKRQELCARNHISLCILFEPPLAEGVAAGQKKIEKKHRSFPLATEYIASDLPLSPYTLTLTSGSTGLPKAVVHDIAAHFANARGVCELTEFGSGNSWLLSLPLYHVSGQGIVWRWLYSGAELHLAAADFYASVARATHVSLVPTQLSRFLAYLAEKGKQNVNTRHILLGGSQIPLALTQELAHWGICSYSGYGMTEMASTVFAKKSDGSKGVGQALNQREYLLVGEELWLRGAGLAKGYWQQGTIVPLTNEQGWLQTKDKARWVKGELEILGRLDNMFISGGENIQPEEIEGIIQQFGGVKQVFVLPKNDPEYGQRPVALIAFETRFDMEQVNKLKLWLSDKIEKYKQPVAYFPLHSEKLQEGAIKISRQRLQAELIQLLGK</sequence>
<feature type="domain" description="AMP-dependent synthetase/ligase" evidence="5">
    <location>
        <begin position="31"/>
        <end position="345"/>
    </location>
</feature>
<gene>
    <name evidence="6" type="ORF">EDC45_1630</name>
</gene>
<evidence type="ECO:0000313" key="6">
    <source>
        <dbReference type="EMBL" id="TDQ56963.1"/>
    </source>
</evidence>
<evidence type="ECO:0000313" key="7">
    <source>
        <dbReference type="Proteomes" id="UP000295657"/>
    </source>
</evidence>
<organism evidence="6 7">
    <name type="scientific">Mesocricetibacter intestinalis</name>
    <dbReference type="NCBI Taxonomy" id="1521930"/>
    <lineage>
        <taxon>Bacteria</taxon>
        <taxon>Pseudomonadati</taxon>
        <taxon>Pseudomonadota</taxon>
        <taxon>Gammaproteobacteria</taxon>
        <taxon>Pasteurellales</taxon>
        <taxon>Pasteurellaceae</taxon>
        <taxon>Mesocricetibacter</taxon>
    </lineage>
</organism>
<dbReference type="InterPro" id="IPR010192">
    <property type="entry name" value="MenE"/>
</dbReference>
<evidence type="ECO:0000256" key="3">
    <source>
        <dbReference type="ARBA" id="ARBA00022741"/>
    </source>
</evidence>
<keyword evidence="7" id="KW-1185">Reference proteome</keyword>
<evidence type="ECO:0000256" key="2">
    <source>
        <dbReference type="ARBA" id="ARBA00022598"/>
    </source>
</evidence>
<dbReference type="InterPro" id="IPR045851">
    <property type="entry name" value="AMP-bd_C_sf"/>
</dbReference>
<dbReference type="InterPro" id="IPR000873">
    <property type="entry name" value="AMP-dep_synth/lig_dom"/>
</dbReference>
<dbReference type="Proteomes" id="UP000295657">
    <property type="component" value="Unassembled WGS sequence"/>
</dbReference>
<protein>
    <submittedName>
        <fullName evidence="6">2-succinylbenzoyl-CoA synthetase</fullName>
    </submittedName>
</protein>
<dbReference type="Gene3D" id="3.40.50.12780">
    <property type="entry name" value="N-terminal domain of ligase-like"/>
    <property type="match status" value="1"/>
</dbReference>
<keyword evidence="3" id="KW-0547">Nucleotide-binding</keyword>
<dbReference type="NCBIfam" id="NF006539">
    <property type="entry name" value="PRK09029.1"/>
    <property type="match status" value="1"/>
</dbReference>
<dbReference type="NCBIfam" id="TIGR01923">
    <property type="entry name" value="menE"/>
    <property type="match status" value="1"/>
</dbReference>
<dbReference type="GO" id="GO:0009234">
    <property type="term" value="P:menaquinone biosynthetic process"/>
    <property type="evidence" value="ECO:0007669"/>
    <property type="project" value="UniProtKB-KW"/>
</dbReference>
<proteinExistence type="predicted"/>
<evidence type="ECO:0000256" key="1">
    <source>
        <dbReference type="ARBA" id="ARBA00022428"/>
    </source>
</evidence>
<dbReference type="InterPro" id="IPR020845">
    <property type="entry name" value="AMP-binding_CS"/>
</dbReference>
<evidence type="ECO:0000256" key="4">
    <source>
        <dbReference type="ARBA" id="ARBA00022840"/>
    </source>
</evidence>
<dbReference type="SUPFAM" id="SSF56801">
    <property type="entry name" value="Acetyl-CoA synthetase-like"/>
    <property type="match status" value="1"/>
</dbReference>
<dbReference type="GO" id="GO:0008756">
    <property type="term" value="F:o-succinylbenzoate-CoA ligase activity"/>
    <property type="evidence" value="ECO:0007669"/>
    <property type="project" value="InterPro"/>
</dbReference>
<dbReference type="Gene3D" id="3.30.300.30">
    <property type="match status" value="1"/>
</dbReference>
<dbReference type="CDD" id="cd17630">
    <property type="entry name" value="OSB_MenE-like"/>
    <property type="match status" value="1"/>
</dbReference>
<dbReference type="AlphaFoldDB" id="A0A4R6V6U1"/>
<keyword evidence="1" id="KW-0474">Menaquinone biosynthesis</keyword>
<dbReference type="GO" id="GO:0005524">
    <property type="term" value="F:ATP binding"/>
    <property type="evidence" value="ECO:0007669"/>
    <property type="project" value="UniProtKB-KW"/>
</dbReference>
<dbReference type="EMBL" id="SNYQ01000007">
    <property type="protein sequence ID" value="TDQ56963.1"/>
    <property type="molecule type" value="Genomic_DNA"/>
</dbReference>
<accession>A0A4R6V6U1</accession>
<dbReference type="InterPro" id="IPR050237">
    <property type="entry name" value="ATP-dep_AMP-bd_enzyme"/>
</dbReference>
<comment type="caution">
    <text evidence="6">The sequence shown here is derived from an EMBL/GenBank/DDBJ whole genome shotgun (WGS) entry which is preliminary data.</text>
</comment>
<dbReference type="PANTHER" id="PTHR43767">
    <property type="entry name" value="LONG-CHAIN-FATTY-ACID--COA LIGASE"/>
    <property type="match status" value="1"/>
</dbReference>
<evidence type="ECO:0000259" key="5">
    <source>
        <dbReference type="Pfam" id="PF00501"/>
    </source>
</evidence>
<reference evidence="6 7" key="1">
    <citation type="submission" date="2019-03" db="EMBL/GenBank/DDBJ databases">
        <title>Genomic Encyclopedia of Type Strains, Phase IV (KMG-IV): sequencing the most valuable type-strain genomes for metagenomic binning, comparative biology and taxonomic classification.</title>
        <authorList>
            <person name="Goeker M."/>
        </authorList>
    </citation>
    <scope>NUCLEOTIDE SEQUENCE [LARGE SCALE GENOMIC DNA]</scope>
    <source>
        <strain evidence="6 7">DSM 28403</strain>
    </source>
</reference>